<evidence type="ECO:0000313" key="3">
    <source>
        <dbReference type="Proteomes" id="UP001054252"/>
    </source>
</evidence>
<evidence type="ECO:0000259" key="1">
    <source>
        <dbReference type="Pfam" id="PF03478"/>
    </source>
</evidence>
<sequence length="254" mass="28718">MNDPGPSSWNDLGNLYREKVMLLTVGNVNDFVLLTIHLSGKLVMFRSAHKKWTIIPDMPSPYDDVILYKGNFYAVDNTGRTVLVGLDLSVSLVAKPVFGGDKKFLVESRDELLLVDMYLSIESNSDSTGLFEEYFENLSCYMNERTVRFKVFRLDEASQKWVGIKNLGDQVLFLGDDCTFSASAKDMHVSRGNCIIFVDNFFYLNEEEYGSLGNHGIGVFDLENDSIGPLVKYPPCSDLFWPPPQWISSMTLEV</sequence>
<protein>
    <recommendedName>
        <fullName evidence="1">KIB1-4 beta-propeller domain-containing protein</fullName>
    </recommendedName>
</protein>
<accession>A0AAV5KH76</accession>
<dbReference type="Pfam" id="PF03478">
    <property type="entry name" value="Beta-prop_KIB1-4"/>
    <property type="match status" value="1"/>
</dbReference>
<organism evidence="2 3">
    <name type="scientific">Rubroshorea leprosula</name>
    <dbReference type="NCBI Taxonomy" id="152421"/>
    <lineage>
        <taxon>Eukaryota</taxon>
        <taxon>Viridiplantae</taxon>
        <taxon>Streptophyta</taxon>
        <taxon>Embryophyta</taxon>
        <taxon>Tracheophyta</taxon>
        <taxon>Spermatophyta</taxon>
        <taxon>Magnoliopsida</taxon>
        <taxon>eudicotyledons</taxon>
        <taxon>Gunneridae</taxon>
        <taxon>Pentapetalae</taxon>
        <taxon>rosids</taxon>
        <taxon>malvids</taxon>
        <taxon>Malvales</taxon>
        <taxon>Dipterocarpaceae</taxon>
        <taxon>Rubroshorea</taxon>
    </lineage>
</organism>
<dbReference type="InterPro" id="IPR005174">
    <property type="entry name" value="KIB1-4_b-propeller"/>
</dbReference>
<gene>
    <name evidence="2" type="ORF">SLEP1_g33619</name>
</gene>
<dbReference type="AlphaFoldDB" id="A0AAV5KH76"/>
<dbReference type="PANTHER" id="PTHR47123:SF15">
    <property type="entry name" value="F-BOX PROTEIN SKIP23"/>
    <property type="match status" value="1"/>
</dbReference>
<feature type="domain" description="KIB1-4 beta-propeller" evidence="1">
    <location>
        <begin position="17"/>
        <end position="221"/>
    </location>
</feature>
<comment type="caution">
    <text evidence="2">The sequence shown here is derived from an EMBL/GenBank/DDBJ whole genome shotgun (WGS) entry which is preliminary data.</text>
</comment>
<keyword evidence="3" id="KW-1185">Reference proteome</keyword>
<proteinExistence type="predicted"/>
<dbReference type="Proteomes" id="UP001054252">
    <property type="component" value="Unassembled WGS sequence"/>
</dbReference>
<dbReference type="InterPro" id="IPR051304">
    <property type="entry name" value="SCF_F-box_domain"/>
</dbReference>
<reference evidence="2 3" key="1">
    <citation type="journal article" date="2021" name="Commun. Biol.">
        <title>The genome of Shorea leprosula (Dipterocarpaceae) highlights the ecological relevance of drought in aseasonal tropical rainforests.</title>
        <authorList>
            <person name="Ng K.K.S."/>
            <person name="Kobayashi M.J."/>
            <person name="Fawcett J.A."/>
            <person name="Hatakeyama M."/>
            <person name="Paape T."/>
            <person name="Ng C.H."/>
            <person name="Ang C.C."/>
            <person name="Tnah L.H."/>
            <person name="Lee C.T."/>
            <person name="Nishiyama T."/>
            <person name="Sese J."/>
            <person name="O'Brien M.J."/>
            <person name="Copetti D."/>
            <person name="Mohd Noor M.I."/>
            <person name="Ong R.C."/>
            <person name="Putra M."/>
            <person name="Sireger I.Z."/>
            <person name="Indrioko S."/>
            <person name="Kosugi Y."/>
            <person name="Izuno A."/>
            <person name="Isagi Y."/>
            <person name="Lee S.L."/>
            <person name="Shimizu K.K."/>
        </authorList>
    </citation>
    <scope>NUCLEOTIDE SEQUENCE [LARGE SCALE GENOMIC DNA]</scope>
    <source>
        <strain evidence="2">214</strain>
    </source>
</reference>
<evidence type="ECO:0000313" key="2">
    <source>
        <dbReference type="EMBL" id="GKV23949.1"/>
    </source>
</evidence>
<name>A0AAV5KH76_9ROSI</name>
<dbReference type="EMBL" id="BPVZ01000064">
    <property type="protein sequence ID" value="GKV23949.1"/>
    <property type="molecule type" value="Genomic_DNA"/>
</dbReference>
<dbReference type="PANTHER" id="PTHR47123">
    <property type="entry name" value="F-BOX PROTEIN SKIP23"/>
    <property type="match status" value="1"/>
</dbReference>